<dbReference type="AlphaFoldDB" id="A0A239TY45"/>
<proteinExistence type="predicted"/>
<dbReference type="GO" id="GO:0005886">
    <property type="term" value="C:plasma membrane"/>
    <property type="evidence" value="ECO:0007669"/>
    <property type="project" value="UniProtKB-SubCell"/>
</dbReference>
<keyword evidence="5 6" id="KW-0472">Membrane</keyword>
<feature type="transmembrane region" description="Helical" evidence="6">
    <location>
        <begin position="144"/>
        <end position="166"/>
    </location>
</feature>
<keyword evidence="4 6" id="KW-1133">Transmembrane helix</keyword>
<dbReference type="RefSeq" id="WP_027890632.1">
    <property type="nucleotide sequence ID" value="NZ_LT906446.1"/>
</dbReference>
<evidence type="ECO:0000256" key="3">
    <source>
        <dbReference type="ARBA" id="ARBA00022692"/>
    </source>
</evidence>
<feature type="transmembrane region" description="Helical" evidence="6">
    <location>
        <begin position="40"/>
        <end position="65"/>
    </location>
</feature>
<evidence type="ECO:0000256" key="6">
    <source>
        <dbReference type="SAM" id="Phobius"/>
    </source>
</evidence>
<evidence type="ECO:0000256" key="1">
    <source>
        <dbReference type="ARBA" id="ARBA00004651"/>
    </source>
</evidence>
<evidence type="ECO:0000313" key="7">
    <source>
        <dbReference type="EMBL" id="SNV02118.1"/>
    </source>
</evidence>
<dbReference type="PANTHER" id="PTHR30086">
    <property type="entry name" value="ARGININE EXPORTER PROTEIN ARGO"/>
    <property type="match status" value="1"/>
</dbReference>
<evidence type="ECO:0000256" key="5">
    <source>
        <dbReference type="ARBA" id="ARBA00023136"/>
    </source>
</evidence>
<dbReference type="Proteomes" id="UP000215383">
    <property type="component" value="Chromosome 1"/>
</dbReference>
<dbReference type="Pfam" id="PF01810">
    <property type="entry name" value="LysE"/>
    <property type="match status" value="1"/>
</dbReference>
<dbReference type="GO" id="GO:0015171">
    <property type="term" value="F:amino acid transmembrane transporter activity"/>
    <property type="evidence" value="ECO:0007669"/>
    <property type="project" value="TreeGrafter"/>
</dbReference>
<feature type="transmembrane region" description="Helical" evidence="6">
    <location>
        <begin position="71"/>
        <end position="91"/>
    </location>
</feature>
<dbReference type="GeneID" id="78507535"/>
<evidence type="ECO:0000313" key="8">
    <source>
        <dbReference type="Proteomes" id="UP000215383"/>
    </source>
</evidence>
<dbReference type="InterPro" id="IPR001123">
    <property type="entry name" value="LeuE-type"/>
</dbReference>
<feature type="transmembrane region" description="Helical" evidence="6">
    <location>
        <begin position="111"/>
        <end position="132"/>
    </location>
</feature>
<keyword evidence="3 6" id="KW-0812">Transmembrane</keyword>
<feature type="transmembrane region" description="Helical" evidence="6">
    <location>
        <begin position="6"/>
        <end position="28"/>
    </location>
</feature>
<dbReference type="EMBL" id="LT906446">
    <property type="protein sequence ID" value="SNV02118.1"/>
    <property type="molecule type" value="Genomic_DNA"/>
</dbReference>
<protein>
    <submittedName>
        <fullName evidence="7">Homoserine/homoserine lactone efflux protein</fullName>
    </submittedName>
</protein>
<evidence type="ECO:0000256" key="4">
    <source>
        <dbReference type="ARBA" id="ARBA00022989"/>
    </source>
</evidence>
<feature type="transmembrane region" description="Helical" evidence="6">
    <location>
        <begin position="186"/>
        <end position="204"/>
    </location>
</feature>
<reference evidence="7 8" key="1">
    <citation type="submission" date="2017-06" db="EMBL/GenBank/DDBJ databases">
        <authorList>
            <consortium name="Pathogen Informatics"/>
        </authorList>
    </citation>
    <scope>NUCLEOTIDE SEQUENCE [LARGE SCALE GENOMIC DNA]</scope>
    <source>
        <strain evidence="7 8">NCTC10570</strain>
    </source>
</reference>
<dbReference type="eggNOG" id="COG1280">
    <property type="taxonomic scope" value="Bacteria"/>
</dbReference>
<organism evidence="7 8">
    <name type="scientific">Megamonas hypermegale</name>
    <dbReference type="NCBI Taxonomy" id="158847"/>
    <lineage>
        <taxon>Bacteria</taxon>
        <taxon>Bacillati</taxon>
        <taxon>Bacillota</taxon>
        <taxon>Negativicutes</taxon>
        <taxon>Selenomonadales</taxon>
        <taxon>Selenomonadaceae</taxon>
        <taxon>Megamonas</taxon>
    </lineage>
</organism>
<keyword evidence="2" id="KW-1003">Cell membrane</keyword>
<accession>A0A239TY45</accession>
<sequence length="205" mass="22272">MDLSTFLYFLIASMLLTIAPGPDIMYLLAKSLADGARSGISLALGLTTGLIFHTTLVIIGVAAIIQQSPLAFAILKYAGAAYLLYLAWGAFHAQGNLKLNAVNKSGSYFKLYRRGVIMNVLNPKVLLFFLAFLPQFVNLNSNSVSLQIAFLGFIFGLQTLVIFSLVAICAGKVRDYILNIKNFNKIMGYVQGIVLLLISLALIIS</sequence>
<name>A0A239TY45_9FIRM</name>
<dbReference type="PANTHER" id="PTHR30086:SF20">
    <property type="entry name" value="ARGININE EXPORTER PROTEIN ARGO-RELATED"/>
    <property type="match status" value="1"/>
</dbReference>
<gene>
    <name evidence="7" type="primary">rhtB</name>
    <name evidence="7" type="ORF">SAMEA4364220_01538</name>
</gene>
<evidence type="ECO:0000256" key="2">
    <source>
        <dbReference type="ARBA" id="ARBA00022475"/>
    </source>
</evidence>
<comment type="subcellular location">
    <subcellularLocation>
        <location evidence="1">Cell membrane</location>
        <topology evidence="1">Multi-pass membrane protein</topology>
    </subcellularLocation>
</comment>
<keyword evidence="8" id="KW-1185">Reference proteome</keyword>
<dbReference type="PIRSF" id="PIRSF006324">
    <property type="entry name" value="LeuE"/>
    <property type="match status" value="1"/>
</dbReference>